<evidence type="ECO:0000313" key="7">
    <source>
        <dbReference type="EMBL" id="MBA8829147.1"/>
    </source>
</evidence>
<dbReference type="CDD" id="cd00367">
    <property type="entry name" value="PTS-HPr_like"/>
    <property type="match status" value="1"/>
</dbReference>
<reference evidence="7 8" key="1">
    <citation type="submission" date="2020-07" db="EMBL/GenBank/DDBJ databases">
        <title>Sequencing the genomes of 1000 actinobacteria strains.</title>
        <authorList>
            <person name="Klenk H.-P."/>
        </authorList>
    </citation>
    <scope>NUCLEOTIDE SEQUENCE [LARGE SCALE GENOMIC DNA]</scope>
    <source>
        <strain evidence="7 8">DSM 23737</strain>
    </source>
</reference>
<dbReference type="PRINTS" id="PR00107">
    <property type="entry name" value="PHOSPHOCPHPR"/>
</dbReference>
<dbReference type="AlphaFoldDB" id="A0A7W3JU50"/>
<dbReference type="GO" id="GO:0009401">
    <property type="term" value="P:phosphoenolpyruvate-dependent sugar phosphotransferase system"/>
    <property type="evidence" value="ECO:0007669"/>
    <property type="project" value="UniProtKB-KW"/>
</dbReference>
<evidence type="ECO:0000256" key="3">
    <source>
        <dbReference type="ARBA" id="ARBA00020422"/>
    </source>
</evidence>
<dbReference type="EMBL" id="JACGWU010000003">
    <property type="protein sequence ID" value="MBA8829147.1"/>
    <property type="molecule type" value="Genomic_DNA"/>
</dbReference>
<dbReference type="InterPro" id="IPR035895">
    <property type="entry name" value="HPr-like_sf"/>
</dbReference>
<dbReference type="PROSITE" id="PS51350">
    <property type="entry name" value="PTS_HPR_DOM"/>
    <property type="match status" value="1"/>
</dbReference>
<protein>
    <recommendedName>
        <fullName evidence="3">Phosphocarrier protein HPr</fullName>
    </recommendedName>
</protein>
<keyword evidence="4" id="KW-0963">Cytoplasm</keyword>
<evidence type="ECO:0000313" key="8">
    <source>
        <dbReference type="Proteomes" id="UP000524237"/>
    </source>
</evidence>
<organism evidence="7 8">
    <name type="scientific">Alpinimonas psychrophila</name>
    <dbReference type="NCBI Taxonomy" id="748908"/>
    <lineage>
        <taxon>Bacteria</taxon>
        <taxon>Bacillati</taxon>
        <taxon>Actinomycetota</taxon>
        <taxon>Actinomycetes</taxon>
        <taxon>Micrococcales</taxon>
        <taxon>Microbacteriaceae</taxon>
        <taxon>Alpinimonas</taxon>
    </lineage>
</organism>
<dbReference type="PANTHER" id="PTHR33705:SF2">
    <property type="entry name" value="PHOSPHOCARRIER PROTEIN NPR"/>
    <property type="match status" value="1"/>
</dbReference>
<dbReference type="NCBIfam" id="TIGR01003">
    <property type="entry name" value="PTS_HPr_family"/>
    <property type="match status" value="1"/>
</dbReference>
<accession>A0A7W3JU50</accession>
<comment type="subcellular location">
    <subcellularLocation>
        <location evidence="2">Cytoplasm</location>
    </subcellularLocation>
</comment>
<sequence length="91" mass="9099">MPKATRHVTVGSRVGLHARPASTFVHAVTAAGHDVTITKTSGDTADGASILSVLALAVGHGEELVLDVDGDNAEAVADELASLLASDLDAA</sequence>
<proteinExistence type="predicted"/>
<evidence type="ECO:0000256" key="1">
    <source>
        <dbReference type="ARBA" id="ARBA00003681"/>
    </source>
</evidence>
<name>A0A7W3JU50_9MICO</name>
<evidence type="ECO:0000259" key="6">
    <source>
        <dbReference type="PROSITE" id="PS51350"/>
    </source>
</evidence>
<evidence type="ECO:0000256" key="5">
    <source>
        <dbReference type="ARBA" id="ARBA00022683"/>
    </source>
</evidence>
<dbReference type="RefSeq" id="WP_182484592.1">
    <property type="nucleotide sequence ID" value="NZ_JACGWU010000003.1"/>
</dbReference>
<comment type="function">
    <text evidence="1">General (non sugar-specific) component of the phosphoenolpyruvate-dependent sugar phosphotransferase system (sugar PTS). This major carbohydrate active-transport system catalyzes the phosphorylation of incoming sugar substrates concomitantly with their translocation across the cell membrane. The phosphoryl group from phosphoenolpyruvate (PEP) is transferred to the phosphoryl carrier protein HPr by enzyme I. Phospho-HPr then transfers it to the PTS EIIA domain.</text>
</comment>
<feature type="domain" description="HPr" evidence="6">
    <location>
        <begin position="3"/>
        <end position="91"/>
    </location>
</feature>
<comment type="caution">
    <text evidence="7">The sequence shown here is derived from an EMBL/GenBank/DDBJ whole genome shotgun (WGS) entry which is preliminary data.</text>
</comment>
<dbReference type="SUPFAM" id="SSF55594">
    <property type="entry name" value="HPr-like"/>
    <property type="match status" value="1"/>
</dbReference>
<dbReference type="Proteomes" id="UP000524237">
    <property type="component" value="Unassembled WGS sequence"/>
</dbReference>
<dbReference type="InterPro" id="IPR000032">
    <property type="entry name" value="HPr-like"/>
</dbReference>
<dbReference type="InterPro" id="IPR050399">
    <property type="entry name" value="HPr"/>
</dbReference>
<gene>
    <name evidence="7" type="ORF">FB555_001250</name>
</gene>
<evidence type="ECO:0000256" key="4">
    <source>
        <dbReference type="ARBA" id="ARBA00022490"/>
    </source>
</evidence>
<dbReference type="PROSITE" id="PS00369">
    <property type="entry name" value="PTS_HPR_HIS"/>
    <property type="match status" value="1"/>
</dbReference>
<dbReference type="InterPro" id="IPR001020">
    <property type="entry name" value="PTS_HPr_His_P_site"/>
</dbReference>
<dbReference type="Gene3D" id="3.30.1340.10">
    <property type="entry name" value="HPr-like"/>
    <property type="match status" value="1"/>
</dbReference>
<evidence type="ECO:0000256" key="2">
    <source>
        <dbReference type="ARBA" id="ARBA00004496"/>
    </source>
</evidence>
<dbReference type="GO" id="GO:0005737">
    <property type="term" value="C:cytoplasm"/>
    <property type="evidence" value="ECO:0007669"/>
    <property type="project" value="UniProtKB-SubCell"/>
</dbReference>
<keyword evidence="8" id="KW-1185">Reference proteome</keyword>
<keyword evidence="5" id="KW-0598">Phosphotransferase system</keyword>
<dbReference type="Pfam" id="PF00381">
    <property type="entry name" value="PTS-HPr"/>
    <property type="match status" value="1"/>
</dbReference>
<dbReference type="PANTHER" id="PTHR33705">
    <property type="entry name" value="PHOSPHOCARRIER PROTEIN HPR"/>
    <property type="match status" value="1"/>
</dbReference>